<evidence type="ECO:0000313" key="1">
    <source>
        <dbReference type="EMBL" id="AEH11498.1"/>
    </source>
</evidence>
<proteinExistence type="predicted"/>
<dbReference type="AlphaFoldDB" id="F8AXT0"/>
<protein>
    <submittedName>
        <fullName evidence="1">Uncharacterized protein</fullName>
    </submittedName>
</protein>
<name>F8AXT0_9ACTN</name>
<dbReference type="EMBL" id="CP002801">
    <property type="protein sequence ID" value="AEH11498.1"/>
    <property type="molecule type" value="Genomic_DNA"/>
</dbReference>
<organism evidence="1 2">
    <name type="scientific">Candidatus Protofrankia datiscae</name>
    <dbReference type="NCBI Taxonomy" id="2716812"/>
    <lineage>
        <taxon>Bacteria</taxon>
        <taxon>Bacillati</taxon>
        <taxon>Actinomycetota</taxon>
        <taxon>Actinomycetes</taxon>
        <taxon>Frankiales</taxon>
        <taxon>Frankiaceae</taxon>
        <taxon>Protofrankia</taxon>
    </lineage>
</organism>
<keyword evidence="2" id="KW-1185">Reference proteome</keyword>
<evidence type="ECO:0000313" key="2">
    <source>
        <dbReference type="Proteomes" id="UP000001549"/>
    </source>
</evidence>
<dbReference type="Proteomes" id="UP000001549">
    <property type="component" value="Chromosome"/>
</dbReference>
<dbReference type="HOGENOM" id="CLU_3365126_0_0_11"/>
<reference evidence="1 2" key="1">
    <citation type="submission" date="2011-05" db="EMBL/GenBank/DDBJ databases">
        <title>Complete sequence of chromosome of Frankia symbiont of Datisca glomerata.</title>
        <authorList>
            <consortium name="US DOE Joint Genome Institute"/>
            <person name="Lucas S."/>
            <person name="Han J."/>
            <person name="Lapidus A."/>
            <person name="Cheng J.-F."/>
            <person name="Goodwin L."/>
            <person name="Pitluck S."/>
            <person name="Peters L."/>
            <person name="Mikhailova N."/>
            <person name="Chertkov O."/>
            <person name="Teshima H."/>
            <person name="Han C."/>
            <person name="Tapia R."/>
            <person name="Land M."/>
            <person name="Hauser L."/>
            <person name="Kyrpides N."/>
            <person name="Ivanova N."/>
            <person name="Pagani I."/>
            <person name="Berry A."/>
            <person name="Pawlowski K."/>
            <person name="Persson T."/>
            <person name="Vanden Heuvel B."/>
            <person name="Benson D."/>
            <person name="Woyke T."/>
        </authorList>
    </citation>
    <scope>NUCLEOTIDE SEQUENCE [LARGE SCALE GENOMIC DNA]</scope>
    <source>
        <strain evidence="2">4085684</strain>
    </source>
</reference>
<sequence>MDSTPSRKVVKSADLVWIRTFQRHVQGRTTGHFRY</sequence>
<gene>
    <name evidence="1" type="ordered locus">FsymDg_4237</name>
</gene>
<dbReference type="KEGG" id="fsy:FsymDg_4237"/>
<accession>F8AXT0</accession>